<dbReference type="SUPFAM" id="SSF54523">
    <property type="entry name" value="Pili subunits"/>
    <property type="match status" value="1"/>
</dbReference>
<proteinExistence type="predicted"/>
<keyword evidence="1" id="KW-0812">Transmembrane</keyword>
<evidence type="ECO:0000313" key="5">
    <source>
        <dbReference type="Proteomes" id="UP000518904"/>
    </source>
</evidence>
<evidence type="ECO:0000313" key="3">
    <source>
        <dbReference type="EMBL" id="TXN14067.1"/>
    </source>
</evidence>
<reference evidence="2 5" key="2">
    <citation type="submission" date="2020-04" db="EMBL/GenBank/DDBJ databases">
        <title>Whole-genome sequencing of Vibrio spp. from China reveals different genetic environments of blaCTX-M-14 among diverse lineages.</title>
        <authorList>
            <person name="Zheng Z."/>
            <person name="Ye L."/>
            <person name="Chen S."/>
        </authorList>
    </citation>
    <scope>NUCLEOTIDE SEQUENCE [LARGE SCALE GENOMIC DNA]</scope>
    <source>
        <strain evidence="2 5">Vb0551</strain>
    </source>
</reference>
<dbReference type="RefSeq" id="WP_025579237.1">
    <property type="nucleotide sequence ID" value="NZ_CP041202.1"/>
</dbReference>
<dbReference type="AlphaFoldDB" id="A0A7Y0XAM1"/>
<dbReference type="EMBL" id="VRMQ01000008">
    <property type="protein sequence ID" value="TXN14067.1"/>
    <property type="molecule type" value="Genomic_DNA"/>
</dbReference>
<keyword evidence="1" id="KW-0472">Membrane</keyword>
<evidence type="ECO:0000256" key="1">
    <source>
        <dbReference type="SAM" id="Phobius"/>
    </source>
</evidence>
<name>A0A7Y0XAM1_VIBPH</name>
<organism evidence="2 5">
    <name type="scientific">Vibrio parahaemolyticus</name>
    <dbReference type="NCBI Taxonomy" id="670"/>
    <lineage>
        <taxon>Bacteria</taxon>
        <taxon>Pseudomonadati</taxon>
        <taxon>Pseudomonadota</taxon>
        <taxon>Gammaproteobacteria</taxon>
        <taxon>Vibrionales</taxon>
        <taxon>Vibrionaceae</taxon>
        <taxon>Vibrio</taxon>
    </lineage>
</organism>
<feature type="transmembrane region" description="Helical" evidence="1">
    <location>
        <begin position="12"/>
        <end position="30"/>
    </location>
</feature>
<dbReference type="InterPro" id="IPR012902">
    <property type="entry name" value="N_methyl_site"/>
</dbReference>
<reference evidence="3 4" key="1">
    <citation type="submission" date="2019-08" db="EMBL/GenBank/DDBJ databases">
        <title>Emerging of two pre-pandemic pathogenic O4:KUT lineages of Vibrio parahaemolyticus in coastal eastern China.</title>
        <authorList>
            <person name="Yu H."/>
        </authorList>
    </citation>
    <scope>NUCLEOTIDE SEQUENCE [LARGE SCALE GENOMIC DNA]</scope>
    <source>
        <strain evidence="3 4">HZ17-383</strain>
    </source>
</reference>
<evidence type="ECO:0000313" key="4">
    <source>
        <dbReference type="Proteomes" id="UP000321504"/>
    </source>
</evidence>
<comment type="caution">
    <text evidence="2">The sequence shown here is derived from an EMBL/GenBank/DDBJ whole genome shotgun (WGS) entry which is preliminary data.</text>
</comment>
<dbReference type="NCBIfam" id="TIGR02532">
    <property type="entry name" value="IV_pilin_GFxxxE"/>
    <property type="match status" value="1"/>
</dbReference>
<accession>A0A7Y0XAM1</accession>
<protein>
    <submittedName>
        <fullName evidence="2">Type II secretion system protein</fullName>
    </submittedName>
</protein>
<dbReference type="InterPro" id="IPR045584">
    <property type="entry name" value="Pilin-like"/>
</dbReference>
<dbReference type="Pfam" id="PF07963">
    <property type="entry name" value="N_methyl"/>
    <property type="match status" value="1"/>
</dbReference>
<sequence>MKARHISSGFTLVELVMVIVILSIMSLYAASRYLSAGIPAAAVQDQAIAVIRQVQVNRMQSNLSDTSSVDKNDFILSVTNNCIGSKASCSSQADSRSDWLMPDGVSFSPNLDLEFNLLGNPSGATPTIRITENGSGKTCSIHINSQGYIEKRTCS</sequence>
<dbReference type="Proteomes" id="UP000321504">
    <property type="component" value="Unassembled WGS sequence"/>
</dbReference>
<dbReference type="Proteomes" id="UP000518904">
    <property type="component" value="Unassembled WGS sequence"/>
</dbReference>
<gene>
    <name evidence="3" type="ORF">FVP01_21710</name>
    <name evidence="2" type="ORF">HKB16_02645</name>
</gene>
<dbReference type="Gene3D" id="3.30.700.10">
    <property type="entry name" value="Glycoprotein, Type 4 Pilin"/>
    <property type="match status" value="1"/>
</dbReference>
<dbReference type="EMBL" id="JABCLB010000331">
    <property type="protein sequence ID" value="NMU81773.1"/>
    <property type="molecule type" value="Genomic_DNA"/>
</dbReference>
<keyword evidence="1" id="KW-1133">Transmembrane helix</keyword>
<evidence type="ECO:0000313" key="2">
    <source>
        <dbReference type="EMBL" id="NMU81773.1"/>
    </source>
</evidence>